<protein>
    <submittedName>
        <fullName evidence="4">Amidohydrolase family protein</fullName>
    </submittedName>
</protein>
<dbReference type="PANTHER" id="PTHR43794:SF11">
    <property type="entry name" value="AMIDOHYDROLASE-RELATED DOMAIN-CONTAINING PROTEIN"/>
    <property type="match status" value="1"/>
</dbReference>
<dbReference type="Proteomes" id="UP000809621">
    <property type="component" value="Unassembled WGS sequence"/>
</dbReference>
<evidence type="ECO:0000313" key="5">
    <source>
        <dbReference type="Proteomes" id="UP000809621"/>
    </source>
</evidence>
<keyword evidence="2" id="KW-0378">Hydrolase</keyword>
<dbReference type="InterPro" id="IPR050287">
    <property type="entry name" value="MTA/SAH_deaminase"/>
</dbReference>
<evidence type="ECO:0000256" key="1">
    <source>
        <dbReference type="ARBA" id="ARBA00006745"/>
    </source>
</evidence>
<dbReference type="PANTHER" id="PTHR43794">
    <property type="entry name" value="AMINOHYDROLASE SSNA-RELATED"/>
    <property type="match status" value="1"/>
</dbReference>
<dbReference type="NCBIfam" id="NF009059">
    <property type="entry name" value="PRK12393.1"/>
    <property type="match status" value="1"/>
</dbReference>
<dbReference type="Pfam" id="PF01979">
    <property type="entry name" value="Amidohydro_1"/>
    <property type="match status" value="1"/>
</dbReference>
<feature type="domain" description="Amidohydrolase-related" evidence="3">
    <location>
        <begin position="50"/>
        <end position="383"/>
    </location>
</feature>
<dbReference type="Gene3D" id="3.20.20.140">
    <property type="entry name" value="Metal-dependent hydrolases"/>
    <property type="match status" value="1"/>
</dbReference>
<sequence>MSYLIKNSYATVGPHNTRQGDIRISNGVISEIGTNLEAKGEQIVDAKGCVIYPGFVNTHHHLAQSILKGVPAGLNKGLGEWLAAVPYRFWPKIPPKLMYLAAKLGIYELQRSGATTCADHHYLYHQSTSYEMEQAVWQAAEEMGMRFVLCRGSATRIGSHKGMKSMQLEPETPELVMRRMEQSLQFHDNNPLSMSRLCMAPTSLIHSCEPAHLKEFAQFARQHQLKMHSHLLEVQYDEQQAQSQYAMSAVEYAQSCDWLGADVWFAHLVKTDQQSRELLAGTGTGIAHCPTSNCRLGSGIAAAVEMQALGMPVTIGVDGSASSESGSMLQELNLAWLLQRAQNGADSLQPQQVLQWASQNGAELLRFKSGQIEVGFAADLVAYRIDSPRMATVHSLELAPLLCGEPADIEYSFINGRMVIDNQRSTVVDVDELMSQIHHEMTAFMRTVL</sequence>
<dbReference type="RefSeq" id="WP_205158508.1">
    <property type="nucleotide sequence ID" value="NZ_JAFEUM010000004.1"/>
</dbReference>
<organism evidence="4 5">
    <name type="scientific">Vibrio ulleungensis</name>
    <dbReference type="NCBI Taxonomy" id="2807619"/>
    <lineage>
        <taxon>Bacteria</taxon>
        <taxon>Pseudomonadati</taxon>
        <taxon>Pseudomonadota</taxon>
        <taxon>Gammaproteobacteria</taxon>
        <taxon>Vibrionales</taxon>
        <taxon>Vibrionaceae</taxon>
        <taxon>Vibrio</taxon>
    </lineage>
</organism>
<proteinExistence type="inferred from homology"/>
<dbReference type="InterPro" id="IPR006680">
    <property type="entry name" value="Amidohydro-rel"/>
</dbReference>
<dbReference type="SUPFAM" id="SSF51556">
    <property type="entry name" value="Metallo-dependent hydrolases"/>
    <property type="match status" value="1"/>
</dbReference>
<evidence type="ECO:0000313" key="4">
    <source>
        <dbReference type="EMBL" id="MBM7036947.1"/>
    </source>
</evidence>
<evidence type="ECO:0000256" key="2">
    <source>
        <dbReference type="ARBA" id="ARBA00022801"/>
    </source>
</evidence>
<dbReference type="EMBL" id="JAFEUM010000004">
    <property type="protein sequence ID" value="MBM7036947.1"/>
    <property type="molecule type" value="Genomic_DNA"/>
</dbReference>
<dbReference type="InterPro" id="IPR011059">
    <property type="entry name" value="Metal-dep_hydrolase_composite"/>
</dbReference>
<dbReference type="Gene3D" id="2.30.40.10">
    <property type="entry name" value="Urease, subunit C, domain 1"/>
    <property type="match status" value="1"/>
</dbReference>
<evidence type="ECO:0000259" key="3">
    <source>
        <dbReference type="Pfam" id="PF01979"/>
    </source>
</evidence>
<dbReference type="InterPro" id="IPR032466">
    <property type="entry name" value="Metal_Hydrolase"/>
</dbReference>
<dbReference type="CDD" id="cd01298">
    <property type="entry name" value="ATZ_TRZ_like"/>
    <property type="match status" value="1"/>
</dbReference>
<accession>A0ABS2HLE4</accession>
<gene>
    <name evidence="4" type="ORF">JQC93_11095</name>
</gene>
<reference evidence="4 5" key="1">
    <citation type="submission" date="2021-02" db="EMBL/GenBank/DDBJ databases">
        <authorList>
            <person name="Park J.-S."/>
        </authorList>
    </citation>
    <scope>NUCLEOTIDE SEQUENCE [LARGE SCALE GENOMIC DNA]</scope>
    <source>
        <strain evidence="4 5">188UL20-2</strain>
    </source>
</reference>
<name>A0ABS2HLE4_9VIBR</name>
<dbReference type="SUPFAM" id="SSF51338">
    <property type="entry name" value="Composite domain of metallo-dependent hydrolases"/>
    <property type="match status" value="1"/>
</dbReference>
<comment type="similarity">
    <text evidence="1">Belongs to the metallo-dependent hydrolases superfamily. ATZ/TRZ family.</text>
</comment>
<keyword evidence="5" id="KW-1185">Reference proteome</keyword>
<comment type="caution">
    <text evidence="4">The sequence shown here is derived from an EMBL/GenBank/DDBJ whole genome shotgun (WGS) entry which is preliminary data.</text>
</comment>